<keyword evidence="2" id="KW-1185">Reference proteome</keyword>
<organism evidence="1 2">
    <name type="scientific">Auriscalpium vulgare</name>
    <dbReference type="NCBI Taxonomy" id="40419"/>
    <lineage>
        <taxon>Eukaryota</taxon>
        <taxon>Fungi</taxon>
        <taxon>Dikarya</taxon>
        <taxon>Basidiomycota</taxon>
        <taxon>Agaricomycotina</taxon>
        <taxon>Agaricomycetes</taxon>
        <taxon>Russulales</taxon>
        <taxon>Auriscalpiaceae</taxon>
        <taxon>Auriscalpium</taxon>
    </lineage>
</organism>
<comment type="caution">
    <text evidence="1">The sequence shown here is derived from an EMBL/GenBank/DDBJ whole genome shotgun (WGS) entry which is preliminary data.</text>
</comment>
<gene>
    <name evidence="1" type="ORF">FA95DRAFT_1606889</name>
</gene>
<accession>A0ACB8RRH3</accession>
<dbReference type="EMBL" id="MU275925">
    <property type="protein sequence ID" value="KAI0046452.1"/>
    <property type="molecule type" value="Genomic_DNA"/>
</dbReference>
<name>A0ACB8RRH3_9AGAM</name>
<reference evidence="1" key="2">
    <citation type="journal article" date="2022" name="New Phytol.">
        <title>Evolutionary transition to the ectomycorrhizal habit in the genomes of a hyperdiverse lineage of mushroom-forming fungi.</title>
        <authorList>
            <person name="Looney B."/>
            <person name="Miyauchi S."/>
            <person name="Morin E."/>
            <person name="Drula E."/>
            <person name="Courty P.E."/>
            <person name="Kohler A."/>
            <person name="Kuo A."/>
            <person name="LaButti K."/>
            <person name="Pangilinan J."/>
            <person name="Lipzen A."/>
            <person name="Riley R."/>
            <person name="Andreopoulos W."/>
            <person name="He G."/>
            <person name="Johnson J."/>
            <person name="Nolan M."/>
            <person name="Tritt A."/>
            <person name="Barry K.W."/>
            <person name="Grigoriev I.V."/>
            <person name="Nagy L.G."/>
            <person name="Hibbett D."/>
            <person name="Henrissat B."/>
            <person name="Matheny P.B."/>
            <person name="Labbe J."/>
            <person name="Martin F.M."/>
        </authorList>
    </citation>
    <scope>NUCLEOTIDE SEQUENCE</scope>
    <source>
        <strain evidence="1">FP105234-sp</strain>
    </source>
</reference>
<evidence type="ECO:0000313" key="2">
    <source>
        <dbReference type="Proteomes" id="UP000814033"/>
    </source>
</evidence>
<sequence>MAVDMDMSKYERIGHQNHYHAHPGADLTFWFFCHISAGHVLLPLLVATFLFSKAKRDITLVNICITFIITGISACLLLYAGQYTGPEPNQILCIIQAGLTESCPPMWATALLAFVIYMRNSASTITGTRPFSVYSKLAMIIAPYIVFVLFLTANILSGAQHPDLVTRSTRFLYCDINSNALSIAAASTTSLISLTAIVLTIQLGVRLWKSMSYMKRAGVGSGVTTLNLRLIIFAIYIMVGFIFTLITLFGHPDPTPRDMYIGTLGLAVFFVFGTQRDVLRVWMFWRRDPSTVVNSTFSEGTTIEITKHGRTASLSSLSTIERKPFEEPQQSPAPIRPPPV</sequence>
<reference evidence="1" key="1">
    <citation type="submission" date="2021-02" db="EMBL/GenBank/DDBJ databases">
        <authorList>
            <consortium name="DOE Joint Genome Institute"/>
            <person name="Ahrendt S."/>
            <person name="Looney B.P."/>
            <person name="Miyauchi S."/>
            <person name="Morin E."/>
            <person name="Drula E."/>
            <person name="Courty P.E."/>
            <person name="Chicoki N."/>
            <person name="Fauchery L."/>
            <person name="Kohler A."/>
            <person name="Kuo A."/>
            <person name="Labutti K."/>
            <person name="Pangilinan J."/>
            <person name="Lipzen A."/>
            <person name="Riley R."/>
            <person name="Andreopoulos W."/>
            <person name="He G."/>
            <person name="Johnson J."/>
            <person name="Barry K.W."/>
            <person name="Grigoriev I.V."/>
            <person name="Nagy L."/>
            <person name="Hibbett D."/>
            <person name="Henrissat B."/>
            <person name="Matheny P.B."/>
            <person name="Labbe J."/>
            <person name="Martin F."/>
        </authorList>
    </citation>
    <scope>NUCLEOTIDE SEQUENCE</scope>
    <source>
        <strain evidence="1">FP105234-sp</strain>
    </source>
</reference>
<protein>
    <submittedName>
        <fullName evidence="1">Uncharacterized protein</fullName>
    </submittedName>
</protein>
<dbReference type="Proteomes" id="UP000814033">
    <property type="component" value="Unassembled WGS sequence"/>
</dbReference>
<evidence type="ECO:0000313" key="1">
    <source>
        <dbReference type="EMBL" id="KAI0046452.1"/>
    </source>
</evidence>
<proteinExistence type="predicted"/>